<dbReference type="Proteomes" id="UP000763557">
    <property type="component" value="Unassembled WGS sequence"/>
</dbReference>
<gene>
    <name evidence="8" type="ORF">GC106_48690</name>
</gene>
<protein>
    <submittedName>
        <fullName evidence="8">Cell wall-associated NlpC family hydrolase</fullName>
    </submittedName>
</protein>
<dbReference type="PANTHER" id="PTHR47359:SF3">
    <property type="entry name" value="NLP_P60 DOMAIN-CONTAINING PROTEIN-RELATED"/>
    <property type="match status" value="1"/>
</dbReference>
<comment type="similarity">
    <text evidence="1">Belongs to the peptidase C40 family.</text>
</comment>
<keyword evidence="2" id="KW-0645">Protease</keyword>
<dbReference type="PANTHER" id="PTHR47359">
    <property type="entry name" value="PEPTIDOGLYCAN DL-ENDOPEPTIDASE CWLO"/>
    <property type="match status" value="1"/>
</dbReference>
<feature type="coiled-coil region" evidence="5">
    <location>
        <begin position="215"/>
        <end position="263"/>
    </location>
</feature>
<dbReference type="InterPro" id="IPR038765">
    <property type="entry name" value="Papain-like_cys_pep_sf"/>
</dbReference>
<keyword evidence="4" id="KW-0788">Thiol protease</keyword>
<reference evidence="8 9" key="1">
    <citation type="submission" date="2020-01" db="EMBL/GenBank/DDBJ databases">
        <title>Kibdelosporangium persica a novel Actinomycetes from a hot desert in Iran.</title>
        <authorList>
            <person name="Safaei N."/>
            <person name="Zaburannyi N."/>
            <person name="Mueller R."/>
            <person name="Wink J."/>
        </authorList>
    </citation>
    <scope>NUCLEOTIDE SEQUENCE [LARGE SCALE GENOMIC DNA]</scope>
    <source>
        <strain evidence="8 9">4NS15</strain>
    </source>
</reference>
<keyword evidence="3 8" id="KW-0378">Hydrolase</keyword>
<dbReference type="InterPro" id="IPR051794">
    <property type="entry name" value="PG_Endopeptidase_C40"/>
</dbReference>
<dbReference type="Gene3D" id="3.90.1720.10">
    <property type="entry name" value="endopeptidase domain like (from Nostoc punctiforme)"/>
    <property type="match status" value="1"/>
</dbReference>
<dbReference type="GO" id="GO:0016787">
    <property type="term" value="F:hydrolase activity"/>
    <property type="evidence" value="ECO:0007669"/>
    <property type="project" value="UniProtKB-KW"/>
</dbReference>
<dbReference type="Pfam" id="PF00877">
    <property type="entry name" value="NLPC_P60"/>
    <property type="match status" value="1"/>
</dbReference>
<evidence type="ECO:0000313" key="9">
    <source>
        <dbReference type="Proteomes" id="UP000763557"/>
    </source>
</evidence>
<dbReference type="SUPFAM" id="SSF54001">
    <property type="entry name" value="Cysteine proteinases"/>
    <property type="match status" value="1"/>
</dbReference>
<sequence>MRLSPSVIGTDFTSDSDRIWQALGRRSVPRTGLIGNNGAGGDGEARGTTVGVLVRSGGWRGALVRKVMLAALGTLIAGLLSAVPAAGDENEQPTTVAGLLGHYKDLSNKAERVNEELLRIQEELEAKRQESRGAGQRADAARKQADDFRARVSQAQQDKSRVDALLGGTGDLNAMNAFLTGSSRDDVVSRMQAASMASQLSGTAAEQGRKAIVEAERAAKDAAAAQNDVRRSEAALQAGATQVQRYRDELAKQIEQVKAAIDRLTPEQKAMLSDNGDSASTVRIPDGDVGAVLRYALAQIGRPYVWGAVGPESFDCSGLMMTAYRVANVNLPRVSIQQSAVGQAIPRDQVRPGDMIFYYTPVHHVAMAIDGNRAVHAPSAGQNVKIAPIDSIGPITVIRRVMN</sequence>
<name>A0ABX2F8F8_9PSEU</name>
<keyword evidence="5" id="KW-0175">Coiled coil</keyword>
<dbReference type="InterPro" id="IPR000064">
    <property type="entry name" value="NLP_P60_dom"/>
</dbReference>
<dbReference type="PROSITE" id="PS51935">
    <property type="entry name" value="NLPC_P60"/>
    <property type="match status" value="1"/>
</dbReference>
<evidence type="ECO:0000259" key="7">
    <source>
        <dbReference type="PROSITE" id="PS51935"/>
    </source>
</evidence>
<evidence type="ECO:0000256" key="6">
    <source>
        <dbReference type="SAM" id="MobiDB-lite"/>
    </source>
</evidence>
<keyword evidence="9" id="KW-1185">Reference proteome</keyword>
<feature type="region of interest" description="Disordered" evidence="6">
    <location>
        <begin position="126"/>
        <end position="162"/>
    </location>
</feature>
<dbReference type="EMBL" id="JAAATY010000015">
    <property type="protein sequence ID" value="NRN67629.1"/>
    <property type="molecule type" value="Genomic_DNA"/>
</dbReference>
<feature type="domain" description="NlpC/P60" evidence="7">
    <location>
        <begin position="286"/>
        <end position="403"/>
    </location>
</feature>
<comment type="caution">
    <text evidence="8">The sequence shown here is derived from an EMBL/GenBank/DDBJ whole genome shotgun (WGS) entry which is preliminary data.</text>
</comment>
<evidence type="ECO:0000256" key="3">
    <source>
        <dbReference type="ARBA" id="ARBA00022801"/>
    </source>
</evidence>
<evidence type="ECO:0000256" key="1">
    <source>
        <dbReference type="ARBA" id="ARBA00007074"/>
    </source>
</evidence>
<accession>A0ABX2F8F8</accession>
<evidence type="ECO:0000256" key="2">
    <source>
        <dbReference type="ARBA" id="ARBA00022670"/>
    </source>
</evidence>
<feature type="compositionally biased region" description="Basic and acidic residues" evidence="6">
    <location>
        <begin position="139"/>
        <end position="150"/>
    </location>
</feature>
<evidence type="ECO:0000256" key="5">
    <source>
        <dbReference type="SAM" id="Coils"/>
    </source>
</evidence>
<evidence type="ECO:0000313" key="8">
    <source>
        <dbReference type="EMBL" id="NRN67629.1"/>
    </source>
</evidence>
<proteinExistence type="inferred from homology"/>
<evidence type="ECO:0000256" key="4">
    <source>
        <dbReference type="ARBA" id="ARBA00022807"/>
    </source>
</evidence>
<organism evidence="8 9">
    <name type="scientific">Kibdelosporangium persicum</name>
    <dbReference type="NCBI Taxonomy" id="2698649"/>
    <lineage>
        <taxon>Bacteria</taxon>
        <taxon>Bacillati</taxon>
        <taxon>Actinomycetota</taxon>
        <taxon>Actinomycetes</taxon>
        <taxon>Pseudonocardiales</taxon>
        <taxon>Pseudonocardiaceae</taxon>
        <taxon>Kibdelosporangium</taxon>
    </lineage>
</organism>